<evidence type="ECO:0000256" key="2">
    <source>
        <dbReference type="ARBA" id="ARBA00022679"/>
    </source>
</evidence>
<proteinExistence type="inferred from homology"/>
<keyword evidence="2 9" id="KW-0808">Transferase</keyword>
<dbReference type="PANTHER" id="PTHR46173:SF1">
    <property type="entry name" value="CCA TRNA NUCLEOTIDYLTRANSFERASE 1, MITOCHONDRIAL"/>
    <property type="match status" value="1"/>
</dbReference>
<dbReference type="GO" id="GO:0016779">
    <property type="term" value="F:nucleotidyltransferase activity"/>
    <property type="evidence" value="ECO:0007669"/>
    <property type="project" value="UniProtKB-KW"/>
</dbReference>
<feature type="domain" description="tRNA nucleotidyltransferase/poly(A) polymerase RNA and SrmB- binding" evidence="11">
    <location>
        <begin position="183"/>
        <end position="238"/>
    </location>
</feature>
<dbReference type="InterPro" id="IPR050264">
    <property type="entry name" value="Bact_CCA-adding_enz_type3_sf"/>
</dbReference>
<protein>
    <submittedName>
        <fullName evidence="13">CCA tRNA nucleotidyltransferase</fullName>
    </submittedName>
</protein>
<dbReference type="InterPro" id="IPR002646">
    <property type="entry name" value="PolA_pol_head_dom"/>
</dbReference>
<dbReference type="InterPro" id="IPR032810">
    <property type="entry name" value="CCA-adding_enz_C"/>
</dbReference>
<dbReference type="Pfam" id="PF01743">
    <property type="entry name" value="PolyA_pol"/>
    <property type="match status" value="1"/>
</dbReference>
<dbReference type="GO" id="GO:0046872">
    <property type="term" value="F:metal ion binding"/>
    <property type="evidence" value="ECO:0007669"/>
    <property type="project" value="UniProtKB-KW"/>
</dbReference>
<dbReference type="PANTHER" id="PTHR46173">
    <property type="entry name" value="CCA TRNA NUCLEOTIDYLTRANSFERASE 1, MITOCHONDRIAL"/>
    <property type="match status" value="1"/>
</dbReference>
<evidence type="ECO:0000259" key="12">
    <source>
        <dbReference type="Pfam" id="PF13735"/>
    </source>
</evidence>
<organism evidence="13 14">
    <name type="scientific">Paenibacillus campinasensis</name>
    <dbReference type="NCBI Taxonomy" id="66347"/>
    <lineage>
        <taxon>Bacteria</taxon>
        <taxon>Bacillati</taxon>
        <taxon>Bacillota</taxon>
        <taxon>Bacilli</taxon>
        <taxon>Bacillales</taxon>
        <taxon>Paenibacillaceae</taxon>
        <taxon>Paenibacillus</taxon>
    </lineage>
</organism>
<comment type="cofactor">
    <cofactor evidence="1">
        <name>Mg(2+)</name>
        <dbReference type="ChEBI" id="CHEBI:18420"/>
    </cofactor>
</comment>
<keyword evidence="4" id="KW-0548">Nucleotidyltransferase</keyword>
<dbReference type="CDD" id="cd05398">
    <property type="entry name" value="NT_ClassII-CCAase"/>
    <property type="match status" value="1"/>
</dbReference>
<dbReference type="SUPFAM" id="SSF81891">
    <property type="entry name" value="Poly A polymerase C-terminal region-like"/>
    <property type="match status" value="1"/>
</dbReference>
<comment type="similarity">
    <text evidence="9">Belongs to the tRNA nucleotidyltransferase/poly(A) polymerase family.</text>
</comment>
<dbReference type="Gene3D" id="1.10.3090.10">
    <property type="entry name" value="cca-adding enzyme, domain 2"/>
    <property type="match status" value="1"/>
</dbReference>
<evidence type="ECO:0000313" key="14">
    <source>
        <dbReference type="Proteomes" id="UP000215596"/>
    </source>
</evidence>
<evidence type="ECO:0000256" key="1">
    <source>
        <dbReference type="ARBA" id="ARBA00001946"/>
    </source>
</evidence>
<keyword evidence="8 9" id="KW-0694">RNA-binding</keyword>
<dbReference type="InterPro" id="IPR043519">
    <property type="entry name" value="NT_sf"/>
</dbReference>
<keyword evidence="5" id="KW-0479">Metal-binding</keyword>
<dbReference type="SUPFAM" id="SSF81301">
    <property type="entry name" value="Nucleotidyltransferase"/>
    <property type="match status" value="1"/>
</dbReference>
<evidence type="ECO:0000256" key="7">
    <source>
        <dbReference type="ARBA" id="ARBA00022842"/>
    </source>
</evidence>
<dbReference type="Gene3D" id="3.30.460.10">
    <property type="entry name" value="Beta Polymerase, domain 2"/>
    <property type="match status" value="1"/>
</dbReference>
<dbReference type="GO" id="GO:0000049">
    <property type="term" value="F:tRNA binding"/>
    <property type="evidence" value="ECO:0007669"/>
    <property type="project" value="TreeGrafter"/>
</dbReference>
<evidence type="ECO:0000256" key="6">
    <source>
        <dbReference type="ARBA" id="ARBA00022741"/>
    </source>
</evidence>
<dbReference type="Pfam" id="PF12627">
    <property type="entry name" value="PolyA_pol_RNAbd"/>
    <property type="match status" value="1"/>
</dbReference>
<evidence type="ECO:0000256" key="3">
    <source>
        <dbReference type="ARBA" id="ARBA00022694"/>
    </source>
</evidence>
<name>A0A268F2Y3_9BACL</name>
<evidence type="ECO:0000256" key="4">
    <source>
        <dbReference type="ARBA" id="ARBA00022695"/>
    </source>
</evidence>
<evidence type="ECO:0000313" key="13">
    <source>
        <dbReference type="EMBL" id="PAD79746.1"/>
    </source>
</evidence>
<evidence type="ECO:0000256" key="5">
    <source>
        <dbReference type="ARBA" id="ARBA00022723"/>
    </source>
</evidence>
<keyword evidence="6" id="KW-0547">Nucleotide-binding</keyword>
<feature type="domain" description="CCA-adding enzyme C-terminal" evidence="12">
    <location>
        <begin position="266"/>
        <end position="419"/>
    </location>
</feature>
<feature type="domain" description="Poly A polymerase head" evidence="10">
    <location>
        <begin position="36"/>
        <end position="156"/>
    </location>
</feature>
<keyword evidence="3" id="KW-0819">tRNA processing</keyword>
<gene>
    <name evidence="13" type="ORF">CHH67_03250</name>
</gene>
<dbReference type="GO" id="GO:0008033">
    <property type="term" value="P:tRNA processing"/>
    <property type="evidence" value="ECO:0007669"/>
    <property type="project" value="UniProtKB-KW"/>
</dbReference>
<dbReference type="Pfam" id="PF13735">
    <property type="entry name" value="tRNA_NucTran2_2"/>
    <property type="match status" value="1"/>
</dbReference>
<comment type="caution">
    <text evidence="13">The sequence shown here is derived from an EMBL/GenBank/DDBJ whole genome shotgun (WGS) entry which is preliminary data.</text>
</comment>
<evidence type="ECO:0000259" key="10">
    <source>
        <dbReference type="Pfam" id="PF01743"/>
    </source>
</evidence>
<dbReference type="InterPro" id="IPR032828">
    <property type="entry name" value="PolyA_RNA-bd"/>
</dbReference>
<accession>A0A268F2Y3</accession>
<dbReference type="GO" id="GO:0000166">
    <property type="term" value="F:nucleotide binding"/>
    <property type="evidence" value="ECO:0007669"/>
    <property type="project" value="UniProtKB-KW"/>
</dbReference>
<dbReference type="AlphaFoldDB" id="A0A268F2Y3"/>
<dbReference type="RefSeq" id="WP_095263543.1">
    <property type="nucleotide sequence ID" value="NZ_NPBY01000010.1"/>
</dbReference>
<evidence type="ECO:0000256" key="8">
    <source>
        <dbReference type="ARBA" id="ARBA00022884"/>
    </source>
</evidence>
<keyword evidence="7" id="KW-0460">Magnesium</keyword>
<reference evidence="13 14" key="1">
    <citation type="submission" date="2017-07" db="EMBL/GenBank/DDBJ databases">
        <title>Isolation and whole genome analysis of endospore-forming bacteria from heroin.</title>
        <authorList>
            <person name="Kalinowski J."/>
            <person name="Ahrens B."/>
            <person name="Al-Dilaimi A."/>
            <person name="Winkler A."/>
            <person name="Wibberg D."/>
            <person name="Schleenbecker U."/>
            <person name="Ruckert C."/>
            <person name="Wolfel R."/>
            <person name="Grass G."/>
        </authorList>
    </citation>
    <scope>NUCLEOTIDE SEQUENCE [LARGE SCALE GENOMIC DNA]</scope>
    <source>
        <strain evidence="13 14">7537-G1</strain>
    </source>
</reference>
<evidence type="ECO:0000259" key="11">
    <source>
        <dbReference type="Pfam" id="PF12627"/>
    </source>
</evidence>
<dbReference type="Proteomes" id="UP000215596">
    <property type="component" value="Unassembled WGS sequence"/>
</dbReference>
<dbReference type="OrthoDB" id="9805698at2"/>
<dbReference type="NCBIfam" id="NF009814">
    <property type="entry name" value="PRK13299.1"/>
    <property type="match status" value="1"/>
</dbReference>
<evidence type="ECO:0000256" key="9">
    <source>
        <dbReference type="RuleBase" id="RU003953"/>
    </source>
</evidence>
<dbReference type="EMBL" id="NPBY01000010">
    <property type="protein sequence ID" value="PAD79746.1"/>
    <property type="molecule type" value="Genomic_DNA"/>
</dbReference>
<dbReference type="Gene3D" id="1.10.246.80">
    <property type="match status" value="1"/>
</dbReference>
<sequence>MGNNHEHTVAWRHAHPDMARRSGEVIRTLLRHGHEAYWVGGCVRDEYMGRPVHDMDIATSARPEITAALFPKVIPTGMQHGTVTVMHEGEAFEVTTYRTETGYDDHRRPSEVTFVTDIEEDLQRRDFTMNAMARGLDGAWVDPYGGRRDIEARRIRCVGDPRLRFQEDGLRMVRCIRFASVLGFAIAPGTWRAIKSEQKTLRWIAMERIRIEMDKVMAGPHPRRGLVLFVRSGLYDHMKVPFPYTGHEEAWMRAIDHVDSWRLDVRWALLLLGCGLASAAADPLLRAWTFSNKDREAISAILRFQEFWLRLKDEGRSQDRLAWIRLVLDFGGGVAASWLTMQHALTAAGAEETADTAKLDDWLQQMVVYSLKELNVTGNELLSALEKRGGPWLGELLNQLLMQVAAGIVPNDKSALIDEARRVVIHEEG</sequence>